<keyword evidence="2" id="KW-1185">Reference proteome</keyword>
<dbReference type="Proteomes" id="UP000027336">
    <property type="component" value="Unassembled WGS sequence"/>
</dbReference>
<dbReference type="EMBL" id="AHPK01000002">
    <property type="protein sequence ID" value="KEC56752.1"/>
    <property type="molecule type" value="Genomic_DNA"/>
</dbReference>
<evidence type="ECO:0000313" key="2">
    <source>
        <dbReference type="Proteomes" id="UP000027336"/>
    </source>
</evidence>
<comment type="caution">
    <text evidence="1">The sequence shown here is derived from an EMBL/GenBank/DDBJ whole genome shotgun (WGS) entry which is preliminary data.</text>
</comment>
<dbReference type="RefSeq" id="WP_235692183.1">
    <property type="nucleotide sequence ID" value="NZ_KL407337.1"/>
</dbReference>
<dbReference type="eggNOG" id="COG3846">
    <property type="taxonomic scope" value="Bacteria"/>
</dbReference>
<dbReference type="HOGENOM" id="CLU_2950944_0_0_5"/>
<accession>A0A067WLE2</accession>
<protein>
    <submittedName>
        <fullName evidence="1">Uncharacterized protein</fullName>
    </submittedName>
</protein>
<reference evidence="1 2" key="1">
    <citation type="submission" date="2012-04" db="EMBL/GenBank/DDBJ databases">
        <title>The Genome Sequence of Bartonella rochalimae BMGH.</title>
        <authorList>
            <consortium name="The Broad Institute Genome Sequencing Platform"/>
            <consortium name="The Broad Institute Genome Sequencing Center for Infectious Disease"/>
            <person name="Feldgarden M."/>
            <person name="Kirby J."/>
            <person name="Kosoy M."/>
            <person name="Birtles R."/>
            <person name="Probert W.S."/>
            <person name="Chiaraviglio L."/>
            <person name="Walker B."/>
            <person name="Young S.K."/>
            <person name="Zeng Q."/>
            <person name="Gargeya S."/>
            <person name="Fitzgerald M."/>
            <person name="Haas B."/>
            <person name="Abouelleil A."/>
            <person name="Alvarado L."/>
            <person name="Arachchi H.M."/>
            <person name="Berlin A.M."/>
            <person name="Chapman S.B."/>
            <person name="Goldberg J."/>
            <person name="Griggs A."/>
            <person name="Gujja S."/>
            <person name="Hansen M."/>
            <person name="Howarth C."/>
            <person name="Imamovic A."/>
            <person name="Larimer J."/>
            <person name="McCowen C."/>
            <person name="Montmayeur A."/>
            <person name="Murphy C."/>
            <person name="Neiman D."/>
            <person name="Pearson M."/>
            <person name="Priest M."/>
            <person name="Roberts A."/>
            <person name="Saif S."/>
            <person name="Shea T."/>
            <person name="Sisk P."/>
            <person name="Sykes S."/>
            <person name="Wortman J."/>
            <person name="Nusbaum C."/>
            <person name="Birren B."/>
        </authorList>
    </citation>
    <scope>NUCLEOTIDE SEQUENCE [LARGE SCALE GENOMIC DNA]</scope>
    <source>
        <strain evidence="1 2">ATCC BAA-1498</strain>
    </source>
</reference>
<sequence length="59" mass="6472">MRYKLTLGLLITVGTVIFVDSAMAEQLTSNGIMDDVLNRFHNAASTWEVVVIAAASRLF</sequence>
<gene>
    <name evidence="1" type="ORF">O99_00174</name>
</gene>
<name>A0A067WLE2_9HYPH</name>
<organism evidence="1 2">
    <name type="scientific">Bartonella rochalimae ATCC BAA-1498</name>
    <dbReference type="NCBI Taxonomy" id="685782"/>
    <lineage>
        <taxon>Bacteria</taxon>
        <taxon>Pseudomonadati</taxon>
        <taxon>Pseudomonadota</taxon>
        <taxon>Alphaproteobacteria</taxon>
        <taxon>Hyphomicrobiales</taxon>
        <taxon>Bartonellaceae</taxon>
        <taxon>Bartonella</taxon>
    </lineage>
</organism>
<dbReference type="PATRIC" id="fig|685782.3.peg.181"/>
<proteinExistence type="predicted"/>
<evidence type="ECO:0000313" key="1">
    <source>
        <dbReference type="EMBL" id="KEC56752.1"/>
    </source>
</evidence>
<dbReference type="AlphaFoldDB" id="A0A067WLE2"/>